<keyword evidence="5" id="KW-0833">Ubl conjugation pathway</keyword>
<dbReference type="Pfam" id="PF00443">
    <property type="entry name" value="UCH"/>
    <property type="match status" value="1"/>
</dbReference>
<keyword evidence="6" id="KW-0378">Hydrolase</keyword>
<feature type="compositionally biased region" description="Polar residues" evidence="8">
    <location>
        <begin position="196"/>
        <end position="208"/>
    </location>
</feature>
<dbReference type="PROSITE" id="PS50235">
    <property type="entry name" value="USP_3"/>
    <property type="match status" value="1"/>
</dbReference>
<evidence type="ECO:0000313" key="11">
    <source>
        <dbReference type="Proteomes" id="UP000674318"/>
    </source>
</evidence>
<evidence type="ECO:0000256" key="5">
    <source>
        <dbReference type="ARBA" id="ARBA00022786"/>
    </source>
</evidence>
<feature type="compositionally biased region" description="Basic and acidic residues" evidence="8">
    <location>
        <begin position="159"/>
        <end position="173"/>
    </location>
</feature>
<dbReference type="GO" id="GO:0016579">
    <property type="term" value="P:protein deubiquitination"/>
    <property type="evidence" value="ECO:0007669"/>
    <property type="project" value="InterPro"/>
</dbReference>
<feature type="compositionally biased region" description="Low complexity" evidence="8">
    <location>
        <begin position="182"/>
        <end position="194"/>
    </location>
</feature>
<dbReference type="OrthoDB" id="429671at2759"/>
<dbReference type="GO" id="GO:0004843">
    <property type="term" value="F:cysteine-type deubiquitinase activity"/>
    <property type="evidence" value="ECO:0007669"/>
    <property type="project" value="UniProtKB-EC"/>
</dbReference>
<dbReference type="Gene3D" id="3.90.70.10">
    <property type="entry name" value="Cysteine proteinases"/>
    <property type="match status" value="1"/>
</dbReference>
<feature type="compositionally biased region" description="Polar residues" evidence="8">
    <location>
        <begin position="335"/>
        <end position="349"/>
    </location>
</feature>
<comment type="similarity">
    <text evidence="2">Belongs to the peptidase C19 family.</text>
</comment>
<evidence type="ECO:0000256" key="3">
    <source>
        <dbReference type="ARBA" id="ARBA00012759"/>
    </source>
</evidence>
<dbReference type="RefSeq" id="XP_067758131.1">
    <property type="nucleotide sequence ID" value="XM_067901456.1"/>
</dbReference>
<name>A0A836HYU8_9TRYP</name>
<dbReference type="GO" id="GO:0005829">
    <property type="term" value="C:cytosol"/>
    <property type="evidence" value="ECO:0007669"/>
    <property type="project" value="TreeGrafter"/>
</dbReference>
<evidence type="ECO:0000313" key="10">
    <source>
        <dbReference type="EMBL" id="KAG5508242.1"/>
    </source>
</evidence>
<dbReference type="GeneID" id="94291533"/>
<feature type="region of interest" description="Disordered" evidence="8">
    <location>
        <begin position="1250"/>
        <end position="1301"/>
    </location>
</feature>
<dbReference type="InterPro" id="IPR028889">
    <property type="entry name" value="USP"/>
</dbReference>
<dbReference type="EMBL" id="JAFJZO010000017">
    <property type="protein sequence ID" value="KAG5508242.1"/>
    <property type="molecule type" value="Genomic_DNA"/>
</dbReference>
<dbReference type="InterPro" id="IPR038765">
    <property type="entry name" value="Papain-like_cys_pep_sf"/>
</dbReference>
<dbReference type="EC" id="3.4.19.12" evidence="3"/>
<proteinExistence type="inferred from homology"/>
<dbReference type="Proteomes" id="UP000674318">
    <property type="component" value="Chromosome 17"/>
</dbReference>
<dbReference type="CDD" id="cd02257">
    <property type="entry name" value="Peptidase_C19"/>
    <property type="match status" value="1"/>
</dbReference>
<feature type="domain" description="USP" evidence="9">
    <location>
        <begin position="718"/>
        <end position="1332"/>
    </location>
</feature>
<keyword evidence="7" id="KW-0788">Thiol protease</keyword>
<feature type="region of interest" description="Disordered" evidence="8">
    <location>
        <begin position="835"/>
        <end position="870"/>
    </location>
</feature>
<comment type="caution">
    <text evidence="10">The sequence shown here is derived from an EMBL/GenBank/DDBJ whole genome shotgun (WGS) entry which is preliminary data.</text>
</comment>
<feature type="compositionally biased region" description="Polar residues" evidence="8">
    <location>
        <begin position="1281"/>
        <end position="1293"/>
    </location>
</feature>
<evidence type="ECO:0000256" key="4">
    <source>
        <dbReference type="ARBA" id="ARBA00022670"/>
    </source>
</evidence>
<sequence length="1358" mass="146159">MSHGRRMLEAQAQKERRSGTCDDGRIDDGHLRNNTRALNDDGTPVRPSRGSARPSVGDRGEDDRHEDPLLLSPLPRPNVLLRFSRSVDGSSSVGSATTGAGSVRGDVRAEIPHHQPRISGIGLYGAAPLVSGPVAVSRRRHSSEVTDGTRVSAARHMDVDGEERYGDGIDRGTRATVAEAMTRSSTGRSTGDTRNNSRAGVNSGQQRGSPEVRSRSRAGSGGNSAAGCLRYPASRVNVSAPVETSSGISLCASNCLARGRTESRSPPLVTSGRATSCVSQLHPSRAAPLPPAPITAALCRSSDAGYEAAPDPRTTTAAGMAHSAHRPPSQRREPSMSTAGSSGLTSAMASTAKASLITMSMPMPPASPPLRAGVSPRMLPLHPTRVDASNASVFVSRAASANTVTTTVVTTPSSSQAPLPLQAGSQVSPCELQQHQQPLYSIPSTPPATPPSSCHVASVPSRSVRRHDMSDLAGDAVEEDCGGSGAALHSLPRSSPPPLPQKGESARVAAGPDWRSPLSSPQATSAEAPVRPYLPDLSEATGPFDEFDMTPLTKSLDRRHYPFMADFSGFHNTGNDCYGCSLLTMLLRSSVFRRALLASPLVFAVRRYEALLTGRTERRVLWSSGYTDAAEDAGTRTTASGRKRTRGPVRPTEDIDNGVQSEGVSVAAACGRSDTAPKVQAEPPASSHYVWRPTAAVQHTLNVLDTFSLVELEDALDVDLETQRVPATLHSALAALARAQRWREHMTTLVNTPRTQSSERQRILETRIYHDNDRDFDGQVYTYGIRLNAIAKLFDGEFFLGDQEDAHELFVSVIAKLEMEALRFQQRCNEILEHRTTASSTVGSDKGEEGNDEVQSEDRSSNGGKGVDVAETPLSHTAYTHRASFMGPPDVVASPACAGAASSRTQHRLSVSQASAEVWINPLVQTSLLNIIRCRAGECHHEIITDEICVNLSVNIPEVPLTSPPPALPLPAAPSCFPELPPPLPSPPMFSLPSIPTAAAVETSLPVVDGCDGGRCRSLADLLHDSMAYEELNEYRCDSCGSRTSQFQGGCFYSCPPPLLVLQLKRFATQFLNGTVIIHKNSSRVAVEDTLMIHALPSAAELRAWQRRPKPDHCRIPDCVVPTEATETEQGTRVEHCAAPTNVTKTASSACVRDAFCSSYYDSDEKRFSAALREAYDVSGGDGAAGQHGVQDMHDYRKHDHSATTLSSATPSSSLVWAIRCVYRLRSCVLHLGPSLHYGHYVSDFAVDGEESCEDKPNAGERGTIERKEEEEEENNKNNRGIQSQTPLPSPQTTRRRWRRANDERVEVLSEKVVQTHREGSSDTYLLLYEKIAEEYVRCPAEAVLPMRVYSSGKGGDV</sequence>
<keyword evidence="4" id="KW-0645">Protease</keyword>
<feature type="region of interest" description="Disordered" evidence="8">
    <location>
        <begin position="632"/>
        <end position="657"/>
    </location>
</feature>
<dbReference type="InterPro" id="IPR050164">
    <property type="entry name" value="Peptidase_C19"/>
</dbReference>
<feature type="compositionally biased region" description="Basic and acidic residues" evidence="8">
    <location>
        <begin position="1"/>
        <end position="31"/>
    </location>
</feature>
<feature type="compositionally biased region" description="Basic and acidic residues" evidence="8">
    <location>
        <begin position="56"/>
        <end position="68"/>
    </location>
</feature>
<dbReference type="GO" id="GO:0005634">
    <property type="term" value="C:nucleus"/>
    <property type="evidence" value="ECO:0007669"/>
    <property type="project" value="TreeGrafter"/>
</dbReference>
<evidence type="ECO:0000256" key="2">
    <source>
        <dbReference type="ARBA" id="ARBA00009085"/>
    </source>
</evidence>
<keyword evidence="11" id="KW-1185">Reference proteome</keyword>
<feature type="compositionally biased region" description="Polar residues" evidence="8">
    <location>
        <begin position="412"/>
        <end position="439"/>
    </location>
</feature>
<feature type="region of interest" description="Disordered" evidence="8">
    <location>
        <begin position="87"/>
        <end position="106"/>
    </location>
</feature>
<protein>
    <recommendedName>
        <fullName evidence="3">ubiquitinyl hydrolase 1</fullName>
        <ecNumber evidence="3">3.4.19.12</ecNumber>
    </recommendedName>
</protein>
<evidence type="ECO:0000256" key="6">
    <source>
        <dbReference type="ARBA" id="ARBA00022801"/>
    </source>
</evidence>
<organism evidence="10 11">
    <name type="scientific">Porcisia hertigi</name>
    <dbReference type="NCBI Taxonomy" id="2761500"/>
    <lineage>
        <taxon>Eukaryota</taxon>
        <taxon>Discoba</taxon>
        <taxon>Euglenozoa</taxon>
        <taxon>Kinetoplastea</taxon>
        <taxon>Metakinetoplastina</taxon>
        <taxon>Trypanosomatida</taxon>
        <taxon>Trypanosomatidae</taxon>
        <taxon>Leishmaniinae</taxon>
        <taxon>Porcisia</taxon>
    </lineage>
</organism>
<feature type="region of interest" description="Disordered" evidence="8">
    <location>
        <begin position="159"/>
        <end position="228"/>
    </location>
</feature>
<evidence type="ECO:0000259" key="9">
    <source>
        <dbReference type="PROSITE" id="PS50235"/>
    </source>
</evidence>
<gene>
    <name evidence="10" type="ORF">JKF63_05498</name>
</gene>
<evidence type="ECO:0000256" key="8">
    <source>
        <dbReference type="SAM" id="MobiDB-lite"/>
    </source>
</evidence>
<dbReference type="PANTHER" id="PTHR24006">
    <property type="entry name" value="UBIQUITIN CARBOXYL-TERMINAL HYDROLASE"/>
    <property type="match status" value="1"/>
</dbReference>
<feature type="region of interest" description="Disordered" evidence="8">
    <location>
        <begin position="411"/>
        <end position="529"/>
    </location>
</feature>
<dbReference type="PANTHER" id="PTHR24006:SF758">
    <property type="entry name" value="UBIQUITIN CARBOXYL-TERMINAL HYDROLASE 36"/>
    <property type="match status" value="1"/>
</dbReference>
<feature type="region of interest" description="Disordered" evidence="8">
    <location>
        <begin position="1"/>
        <end position="74"/>
    </location>
</feature>
<dbReference type="GO" id="GO:0006508">
    <property type="term" value="P:proteolysis"/>
    <property type="evidence" value="ECO:0007669"/>
    <property type="project" value="UniProtKB-KW"/>
</dbReference>
<dbReference type="KEGG" id="phet:94291533"/>
<comment type="catalytic activity">
    <reaction evidence="1">
        <text>Thiol-dependent hydrolysis of ester, thioester, amide, peptide and isopeptide bonds formed by the C-terminal Gly of ubiquitin (a 76-residue protein attached to proteins as an intracellular targeting signal).</text>
        <dbReference type="EC" id="3.4.19.12"/>
    </reaction>
</comment>
<reference evidence="10 11" key="1">
    <citation type="submission" date="2021-02" db="EMBL/GenBank/DDBJ databases">
        <title>Porcisia hertigi Genome sequencing and assembly.</title>
        <authorList>
            <person name="Almutairi H."/>
            <person name="Gatherer D."/>
        </authorList>
    </citation>
    <scope>NUCLEOTIDE SEQUENCE [LARGE SCALE GENOMIC DNA]</scope>
    <source>
        <strain evidence="10 11">C119</strain>
    </source>
</reference>
<feature type="region of interest" description="Disordered" evidence="8">
    <location>
        <begin position="305"/>
        <end position="349"/>
    </location>
</feature>
<feature type="compositionally biased region" description="Low complexity" evidence="8">
    <location>
        <begin position="89"/>
        <end position="103"/>
    </location>
</feature>
<feature type="compositionally biased region" description="Basic and acidic residues" evidence="8">
    <location>
        <begin position="1254"/>
        <end position="1268"/>
    </location>
</feature>
<evidence type="ECO:0000256" key="7">
    <source>
        <dbReference type="ARBA" id="ARBA00022807"/>
    </source>
</evidence>
<dbReference type="InterPro" id="IPR001394">
    <property type="entry name" value="Peptidase_C19_UCH"/>
</dbReference>
<dbReference type="SUPFAM" id="SSF54001">
    <property type="entry name" value="Cysteine proteinases"/>
    <property type="match status" value="1"/>
</dbReference>
<evidence type="ECO:0000256" key="1">
    <source>
        <dbReference type="ARBA" id="ARBA00000707"/>
    </source>
</evidence>
<accession>A0A836HYU8</accession>